<dbReference type="EMBL" id="JACHOO010000008">
    <property type="protein sequence ID" value="MBB5754407.1"/>
    <property type="molecule type" value="Genomic_DNA"/>
</dbReference>
<name>A0A7W9FPC1_9HYPH</name>
<evidence type="ECO:0000256" key="1">
    <source>
        <dbReference type="HAMAP-Rule" id="MF_00386"/>
    </source>
</evidence>
<organism evidence="2 3">
    <name type="scientific">Prosthecomicrobium pneumaticum</name>
    <dbReference type="NCBI Taxonomy" id="81895"/>
    <lineage>
        <taxon>Bacteria</taxon>
        <taxon>Pseudomonadati</taxon>
        <taxon>Pseudomonadota</taxon>
        <taxon>Alphaproteobacteria</taxon>
        <taxon>Hyphomicrobiales</taxon>
        <taxon>Kaistiaceae</taxon>
        <taxon>Prosthecomicrobium</taxon>
    </lineage>
</organism>
<reference evidence="2 3" key="1">
    <citation type="submission" date="2020-08" db="EMBL/GenBank/DDBJ databases">
        <title>Genomic Encyclopedia of Type Strains, Phase IV (KMG-IV): sequencing the most valuable type-strain genomes for metagenomic binning, comparative biology and taxonomic classification.</title>
        <authorList>
            <person name="Goeker M."/>
        </authorList>
    </citation>
    <scope>NUCLEOTIDE SEQUENCE [LARGE SCALE GENOMIC DNA]</scope>
    <source>
        <strain evidence="2 3">DSM 16268</strain>
    </source>
</reference>
<evidence type="ECO:0000313" key="2">
    <source>
        <dbReference type="EMBL" id="MBB5754407.1"/>
    </source>
</evidence>
<protein>
    <recommendedName>
        <fullName evidence="1">Putative membrane protein insertion efficiency factor</fullName>
    </recommendedName>
</protein>
<dbReference type="HAMAP" id="MF_00386">
    <property type="entry name" value="UPF0161_YidD"/>
    <property type="match status" value="1"/>
</dbReference>
<keyword evidence="1" id="KW-0472">Membrane</keyword>
<evidence type="ECO:0000313" key="3">
    <source>
        <dbReference type="Proteomes" id="UP000523821"/>
    </source>
</evidence>
<accession>A0A7W9FPC1</accession>
<dbReference type="AlphaFoldDB" id="A0A7W9FPC1"/>
<comment type="function">
    <text evidence="1">Could be involved in insertion of integral membrane proteins into the membrane.</text>
</comment>
<gene>
    <name evidence="2" type="ORF">GGQ63_003493</name>
</gene>
<comment type="subcellular location">
    <subcellularLocation>
        <location evidence="1">Cell membrane</location>
        <topology evidence="1">Peripheral membrane protein</topology>
        <orientation evidence="1">Cytoplasmic side</orientation>
    </subcellularLocation>
</comment>
<sequence length="123" mass="13857">MSGTSRGACAHPHPHPHPHPRTAGAWLGIGFIRLYRLTLSPFLGRQCRYLPTCSHYGEEAIGRFGLWAGGWLTLSRFLRCGPFGASGFDPVPDELPAGGRWYMPWRYGRWTGRHIDPATRLDR</sequence>
<dbReference type="NCBIfam" id="TIGR00278">
    <property type="entry name" value="membrane protein insertion efficiency factor YidD"/>
    <property type="match status" value="1"/>
</dbReference>
<proteinExistence type="inferred from homology"/>
<dbReference type="RefSeq" id="WP_183857855.1">
    <property type="nucleotide sequence ID" value="NZ_JACHOO010000008.1"/>
</dbReference>
<dbReference type="InterPro" id="IPR002696">
    <property type="entry name" value="Membr_insert_effic_factor_YidD"/>
</dbReference>
<keyword evidence="1" id="KW-1003">Cell membrane</keyword>
<comment type="similarity">
    <text evidence="1">Belongs to the UPF0161 family.</text>
</comment>
<comment type="caution">
    <text evidence="2">The sequence shown here is derived from an EMBL/GenBank/DDBJ whole genome shotgun (WGS) entry which is preliminary data.</text>
</comment>
<dbReference type="Pfam" id="PF01809">
    <property type="entry name" value="YidD"/>
    <property type="match status" value="1"/>
</dbReference>
<keyword evidence="3" id="KW-1185">Reference proteome</keyword>
<dbReference type="PANTHER" id="PTHR33383">
    <property type="entry name" value="MEMBRANE PROTEIN INSERTION EFFICIENCY FACTOR-RELATED"/>
    <property type="match status" value="1"/>
</dbReference>
<dbReference type="GO" id="GO:0005886">
    <property type="term" value="C:plasma membrane"/>
    <property type="evidence" value="ECO:0007669"/>
    <property type="project" value="UniProtKB-SubCell"/>
</dbReference>
<dbReference type="PANTHER" id="PTHR33383:SF1">
    <property type="entry name" value="MEMBRANE PROTEIN INSERTION EFFICIENCY FACTOR-RELATED"/>
    <property type="match status" value="1"/>
</dbReference>
<dbReference type="SMART" id="SM01234">
    <property type="entry name" value="Haemolytic"/>
    <property type="match status" value="1"/>
</dbReference>
<dbReference type="Proteomes" id="UP000523821">
    <property type="component" value="Unassembled WGS sequence"/>
</dbReference>